<accession>A0ABD5YTQ2</accession>
<keyword evidence="2" id="KW-0808">Transferase</keyword>
<keyword evidence="2" id="KW-0012">Acyltransferase</keyword>
<dbReference type="PROSITE" id="PS51186">
    <property type="entry name" value="GNAT"/>
    <property type="match status" value="1"/>
</dbReference>
<protein>
    <submittedName>
        <fullName evidence="2">GNAT family N-acetyltransferase</fullName>
        <ecNumber evidence="2">2.3.-.-</ecNumber>
    </submittedName>
</protein>
<name>A0ABD5YTQ2_9EURY</name>
<dbReference type="CDD" id="cd04301">
    <property type="entry name" value="NAT_SF"/>
    <property type="match status" value="1"/>
</dbReference>
<sequence>MLLSVAFTNRCLLGIDMGFGRLWQLTRNEYGRTIYEALAKLGVKVSLMYVYARSVDDVSDSAVRDGDKSLTFETRRGSDIDRSDEAFEELDATDIAVLARSGETIVGQVFLSVSRPVYADPVEMDVGTEAAYIWRLHVDQEHRQRGIGTTLVDRACQAAATEDTASSVTALVALDNVPSRRLFETNGFEPRSLITYGRFFGVSYRSQRAVSDSSNRNHWISNVYK</sequence>
<dbReference type="GeneID" id="76201103"/>
<feature type="domain" description="N-acetyltransferase" evidence="1">
    <location>
        <begin position="58"/>
        <end position="209"/>
    </location>
</feature>
<dbReference type="EMBL" id="JBHTAX010000001">
    <property type="protein sequence ID" value="MFC7191374.1"/>
    <property type="molecule type" value="Genomic_DNA"/>
</dbReference>
<dbReference type="GO" id="GO:0016746">
    <property type="term" value="F:acyltransferase activity"/>
    <property type="evidence" value="ECO:0007669"/>
    <property type="project" value="UniProtKB-KW"/>
</dbReference>
<dbReference type="SUPFAM" id="SSF55729">
    <property type="entry name" value="Acyl-CoA N-acyltransferases (Nat)"/>
    <property type="match status" value="1"/>
</dbReference>
<comment type="caution">
    <text evidence="2">The sequence shown here is derived from an EMBL/GenBank/DDBJ whole genome shotgun (WGS) entry which is preliminary data.</text>
</comment>
<gene>
    <name evidence="2" type="ORF">ACFQL7_17270</name>
</gene>
<dbReference type="InterPro" id="IPR016181">
    <property type="entry name" value="Acyl_CoA_acyltransferase"/>
</dbReference>
<proteinExistence type="predicted"/>
<dbReference type="RefSeq" id="WP_248909004.1">
    <property type="nucleotide sequence ID" value="NZ_CP109979.1"/>
</dbReference>
<evidence type="ECO:0000259" key="1">
    <source>
        <dbReference type="PROSITE" id="PS51186"/>
    </source>
</evidence>
<dbReference type="AlphaFoldDB" id="A0ABD5YTQ2"/>
<dbReference type="Gene3D" id="3.40.630.30">
    <property type="match status" value="1"/>
</dbReference>
<dbReference type="EC" id="2.3.-.-" evidence="2"/>
<dbReference type="Pfam" id="PF00583">
    <property type="entry name" value="Acetyltransf_1"/>
    <property type="match status" value="1"/>
</dbReference>
<dbReference type="Proteomes" id="UP001596417">
    <property type="component" value="Unassembled WGS sequence"/>
</dbReference>
<evidence type="ECO:0000313" key="3">
    <source>
        <dbReference type="Proteomes" id="UP001596417"/>
    </source>
</evidence>
<organism evidence="2 3">
    <name type="scientific">Halocatena marina</name>
    <dbReference type="NCBI Taxonomy" id="2934937"/>
    <lineage>
        <taxon>Archaea</taxon>
        <taxon>Methanobacteriati</taxon>
        <taxon>Methanobacteriota</taxon>
        <taxon>Stenosarchaea group</taxon>
        <taxon>Halobacteria</taxon>
        <taxon>Halobacteriales</taxon>
        <taxon>Natronomonadaceae</taxon>
        <taxon>Halocatena</taxon>
    </lineage>
</organism>
<keyword evidence="3" id="KW-1185">Reference proteome</keyword>
<reference evidence="2 3" key="1">
    <citation type="journal article" date="2019" name="Int. J. Syst. Evol. Microbiol.">
        <title>The Global Catalogue of Microorganisms (GCM) 10K type strain sequencing project: providing services to taxonomists for standard genome sequencing and annotation.</title>
        <authorList>
            <consortium name="The Broad Institute Genomics Platform"/>
            <consortium name="The Broad Institute Genome Sequencing Center for Infectious Disease"/>
            <person name="Wu L."/>
            <person name="Ma J."/>
        </authorList>
    </citation>
    <scope>NUCLEOTIDE SEQUENCE [LARGE SCALE GENOMIC DNA]</scope>
    <source>
        <strain evidence="2 3">RDMS1</strain>
    </source>
</reference>
<evidence type="ECO:0000313" key="2">
    <source>
        <dbReference type="EMBL" id="MFC7191374.1"/>
    </source>
</evidence>
<dbReference type="InterPro" id="IPR000182">
    <property type="entry name" value="GNAT_dom"/>
</dbReference>